<evidence type="ECO:0000313" key="2">
    <source>
        <dbReference type="Proteomes" id="UP000675379"/>
    </source>
</evidence>
<dbReference type="InterPro" id="IPR000150">
    <property type="entry name" value="Cof"/>
</dbReference>
<dbReference type="GO" id="GO:0016791">
    <property type="term" value="F:phosphatase activity"/>
    <property type="evidence" value="ECO:0007669"/>
    <property type="project" value="TreeGrafter"/>
</dbReference>
<dbReference type="InterPro" id="IPR006379">
    <property type="entry name" value="HAD-SF_hydro_IIB"/>
</dbReference>
<dbReference type="Gene3D" id="3.30.1240.10">
    <property type="match status" value="1"/>
</dbReference>
<dbReference type="GO" id="GO:0000287">
    <property type="term" value="F:magnesium ion binding"/>
    <property type="evidence" value="ECO:0007669"/>
    <property type="project" value="TreeGrafter"/>
</dbReference>
<name>A0A941CQT9_9CLOT</name>
<reference evidence="1" key="1">
    <citation type="submission" date="2021-04" db="EMBL/GenBank/DDBJ databases">
        <title>Proteiniclasticum sedimins sp. nov., an obligate anaerobic bacterium isolated from anaerobic sludge.</title>
        <authorList>
            <person name="Liu J."/>
        </authorList>
    </citation>
    <scope>NUCLEOTIDE SEQUENCE</scope>
    <source>
        <strain evidence="1">BAD-10</strain>
    </source>
</reference>
<accession>A0A941CQT9</accession>
<dbReference type="Proteomes" id="UP000675379">
    <property type="component" value="Unassembled WGS sequence"/>
</dbReference>
<keyword evidence="2" id="KW-1185">Reference proteome</keyword>
<dbReference type="PANTHER" id="PTHR10000">
    <property type="entry name" value="PHOSPHOSERINE PHOSPHATASE"/>
    <property type="match status" value="1"/>
</dbReference>
<dbReference type="CDD" id="cd07516">
    <property type="entry name" value="HAD_Pase"/>
    <property type="match status" value="1"/>
</dbReference>
<dbReference type="Pfam" id="PF08282">
    <property type="entry name" value="Hydrolase_3"/>
    <property type="match status" value="1"/>
</dbReference>
<evidence type="ECO:0000313" key="1">
    <source>
        <dbReference type="EMBL" id="MBR0576414.1"/>
    </source>
</evidence>
<dbReference type="SFLD" id="SFLDG01144">
    <property type="entry name" value="C2.B.4:_PGP_Like"/>
    <property type="match status" value="1"/>
</dbReference>
<dbReference type="SFLD" id="SFLDS00003">
    <property type="entry name" value="Haloacid_Dehalogenase"/>
    <property type="match status" value="1"/>
</dbReference>
<sequence>MNDYKLICIDVDGTLYDDHKVIPPDNVTALQEASAKGIRVAITTGRMFNYGYLYGGLLGFETLTIASNGAYVRVGDEVLHHHGLTHAQVLEVKAKIDESGLFAHYNACNTLLCSGPLGDGNGYLAANDKLPASRKIDIVVTEDLEPELEKRSGEILKAIVFSQGDLEALGKLREAFRDHPDLDVVASSRYNIEIIPKGVSKARGIEALIRHLGISPEEVIAIGDEENDLPMIRFAGMGVAMGNATAAVKAAADYITDTNNNAGVAQAVRKLCLE</sequence>
<proteinExistence type="predicted"/>
<protein>
    <submittedName>
        <fullName evidence="1">HAD family phosphatase</fullName>
    </submittedName>
</protein>
<dbReference type="PRINTS" id="PR00119">
    <property type="entry name" value="CATATPASE"/>
</dbReference>
<comment type="caution">
    <text evidence="1">The sequence shown here is derived from an EMBL/GenBank/DDBJ whole genome shotgun (WGS) entry which is preliminary data.</text>
</comment>
<dbReference type="NCBIfam" id="TIGR01484">
    <property type="entry name" value="HAD-SF-IIB"/>
    <property type="match status" value="1"/>
</dbReference>
<gene>
    <name evidence="1" type="ORF">KCG48_08680</name>
</gene>
<dbReference type="GO" id="GO:0005829">
    <property type="term" value="C:cytosol"/>
    <property type="evidence" value="ECO:0007669"/>
    <property type="project" value="TreeGrafter"/>
</dbReference>
<dbReference type="Gene3D" id="3.40.50.1000">
    <property type="entry name" value="HAD superfamily/HAD-like"/>
    <property type="match status" value="1"/>
</dbReference>
<dbReference type="InterPro" id="IPR036412">
    <property type="entry name" value="HAD-like_sf"/>
</dbReference>
<dbReference type="EMBL" id="JAGSCS010000010">
    <property type="protein sequence ID" value="MBR0576414.1"/>
    <property type="molecule type" value="Genomic_DNA"/>
</dbReference>
<dbReference type="PANTHER" id="PTHR10000:SF8">
    <property type="entry name" value="HAD SUPERFAMILY HYDROLASE-LIKE, TYPE 3"/>
    <property type="match status" value="1"/>
</dbReference>
<dbReference type="RefSeq" id="WP_211801344.1">
    <property type="nucleotide sequence ID" value="NZ_JAGSCS010000010.1"/>
</dbReference>
<dbReference type="SUPFAM" id="SSF56784">
    <property type="entry name" value="HAD-like"/>
    <property type="match status" value="1"/>
</dbReference>
<dbReference type="InterPro" id="IPR023214">
    <property type="entry name" value="HAD_sf"/>
</dbReference>
<organism evidence="1 2">
    <name type="scientific">Proteiniclasticum sediminis</name>
    <dbReference type="NCBI Taxonomy" id="2804028"/>
    <lineage>
        <taxon>Bacteria</taxon>
        <taxon>Bacillati</taxon>
        <taxon>Bacillota</taxon>
        <taxon>Clostridia</taxon>
        <taxon>Eubacteriales</taxon>
        <taxon>Clostridiaceae</taxon>
        <taxon>Proteiniclasticum</taxon>
    </lineage>
</organism>
<dbReference type="NCBIfam" id="TIGR00099">
    <property type="entry name" value="Cof-subfamily"/>
    <property type="match status" value="1"/>
</dbReference>
<dbReference type="AlphaFoldDB" id="A0A941CQT9"/>
<dbReference type="SFLD" id="SFLDG01140">
    <property type="entry name" value="C2.B:_Phosphomannomutase_and_P"/>
    <property type="match status" value="1"/>
</dbReference>